<evidence type="ECO:0000256" key="1">
    <source>
        <dbReference type="SAM" id="MobiDB-lite"/>
    </source>
</evidence>
<comment type="caution">
    <text evidence="2">The sequence shown here is derived from an EMBL/GenBank/DDBJ whole genome shotgun (WGS) entry which is preliminary data.</text>
</comment>
<dbReference type="RefSeq" id="WP_387703086.1">
    <property type="nucleotide sequence ID" value="NZ_JBIAMX010000029.1"/>
</dbReference>
<organism evidence="2 3">
    <name type="scientific">Nocardia thailandica</name>
    <dbReference type="NCBI Taxonomy" id="257275"/>
    <lineage>
        <taxon>Bacteria</taxon>
        <taxon>Bacillati</taxon>
        <taxon>Actinomycetota</taxon>
        <taxon>Actinomycetes</taxon>
        <taxon>Mycobacteriales</taxon>
        <taxon>Nocardiaceae</taxon>
        <taxon>Nocardia</taxon>
    </lineage>
</organism>
<evidence type="ECO:0000313" key="2">
    <source>
        <dbReference type="EMBL" id="MFF0546901.1"/>
    </source>
</evidence>
<sequence>MAENWTRLGELVRNRRVELGLTQAQVQERGGPSPALVRSIETGRAESMSRSKRRDLERSLHWRIGSVDDILAGGDPAADTEQLSIPNINRAGPGGDVFEVSKDVGGFEPIKLFALVLIADALSSAADDFKNGEAGPDRLIALAHKTYHASVEMLADALEVDPAEARATVKRLGYMFEDTIGNPDR</sequence>
<dbReference type="Proteomes" id="UP001601444">
    <property type="component" value="Unassembled WGS sequence"/>
</dbReference>
<reference evidence="2 3" key="1">
    <citation type="submission" date="2024-10" db="EMBL/GenBank/DDBJ databases">
        <title>The Natural Products Discovery Center: Release of the First 8490 Sequenced Strains for Exploring Actinobacteria Biosynthetic Diversity.</title>
        <authorList>
            <person name="Kalkreuter E."/>
            <person name="Kautsar S.A."/>
            <person name="Yang D."/>
            <person name="Bader C.D."/>
            <person name="Teijaro C.N."/>
            <person name="Fluegel L."/>
            <person name="Davis C.M."/>
            <person name="Simpson J.R."/>
            <person name="Lauterbach L."/>
            <person name="Steele A.D."/>
            <person name="Gui C."/>
            <person name="Meng S."/>
            <person name="Li G."/>
            <person name="Viehrig K."/>
            <person name="Ye F."/>
            <person name="Su P."/>
            <person name="Kiefer A.F."/>
            <person name="Nichols A."/>
            <person name="Cepeda A.J."/>
            <person name="Yan W."/>
            <person name="Fan B."/>
            <person name="Jiang Y."/>
            <person name="Adhikari A."/>
            <person name="Zheng C.-J."/>
            <person name="Schuster L."/>
            <person name="Cowan T.M."/>
            <person name="Smanski M.J."/>
            <person name="Chevrette M.G."/>
            <person name="De Carvalho L.P.S."/>
            <person name="Shen B."/>
        </authorList>
    </citation>
    <scope>NUCLEOTIDE SEQUENCE [LARGE SCALE GENOMIC DNA]</scope>
    <source>
        <strain evidence="2 3">NPDC004045</strain>
    </source>
</reference>
<feature type="region of interest" description="Disordered" evidence="1">
    <location>
        <begin position="28"/>
        <end position="52"/>
    </location>
</feature>
<protein>
    <submittedName>
        <fullName evidence="2">Helix-turn-helix domain-containing protein</fullName>
    </submittedName>
</protein>
<keyword evidence="3" id="KW-1185">Reference proteome</keyword>
<dbReference type="Gene3D" id="1.10.260.40">
    <property type="entry name" value="lambda repressor-like DNA-binding domains"/>
    <property type="match status" value="1"/>
</dbReference>
<evidence type="ECO:0000313" key="3">
    <source>
        <dbReference type="Proteomes" id="UP001601444"/>
    </source>
</evidence>
<name>A0ABW6PWV0_9NOCA</name>
<proteinExistence type="predicted"/>
<accession>A0ABW6PWV0</accession>
<dbReference type="EMBL" id="JBIAMX010000029">
    <property type="protein sequence ID" value="MFF0546901.1"/>
    <property type="molecule type" value="Genomic_DNA"/>
</dbReference>
<dbReference type="SUPFAM" id="SSF47413">
    <property type="entry name" value="lambda repressor-like DNA-binding domains"/>
    <property type="match status" value="1"/>
</dbReference>
<dbReference type="InterPro" id="IPR010982">
    <property type="entry name" value="Lambda_DNA-bd_dom_sf"/>
</dbReference>
<dbReference type="InterPro" id="IPR001387">
    <property type="entry name" value="Cro/C1-type_HTH"/>
</dbReference>
<feature type="compositionally biased region" description="Basic and acidic residues" evidence="1">
    <location>
        <begin position="41"/>
        <end position="52"/>
    </location>
</feature>
<dbReference type="CDD" id="cd00093">
    <property type="entry name" value="HTH_XRE"/>
    <property type="match status" value="1"/>
</dbReference>
<gene>
    <name evidence="2" type="ORF">ACFYTF_29100</name>
</gene>